<organism evidence="1 2">
    <name type="scientific">Bradyrhizobium canariense</name>
    <dbReference type="NCBI Taxonomy" id="255045"/>
    <lineage>
        <taxon>Bacteria</taxon>
        <taxon>Pseudomonadati</taxon>
        <taxon>Pseudomonadota</taxon>
        <taxon>Alphaproteobacteria</taxon>
        <taxon>Hyphomicrobiales</taxon>
        <taxon>Nitrobacteraceae</taxon>
        <taxon>Bradyrhizobium</taxon>
    </lineage>
</organism>
<evidence type="ECO:0000313" key="1">
    <source>
        <dbReference type="EMBL" id="SDR87877.1"/>
    </source>
</evidence>
<gene>
    <name evidence="1" type="ORF">SAMN05444158_0281</name>
</gene>
<evidence type="ECO:0000313" key="2">
    <source>
        <dbReference type="Proteomes" id="UP000243904"/>
    </source>
</evidence>
<name>A0A1H1MMF3_9BRAD</name>
<accession>A0A1H1MMF3</accession>
<proteinExistence type="predicted"/>
<evidence type="ECO:0008006" key="3">
    <source>
        <dbReference type="Google" id="ProtNLM"/>
    </source>
</evidence>
<dbReference type="PROSITE" id="PS51257">
    <property type="entry name" value="PROKAR_LIPOPROTEIN"/>
    <property type="match status" value="1"/>
</dbReference>
<dbReference type="AlphaFoldDB" id="A0A1H1MMF3"/>
<reference evidence="2" key="1">
    <citation type="submission" date="2016-10" db="EMBL/GenBank/DDBJ databases">
        <authorList>
            <person name="Varghese N."/>
            <person name="Submissions S."/>
        </authorList>
    </citation>
    <scope>NUCLEOTIDE SEQUENCE [LARGE SCALE GENOMIC DNA]</scope>
    <source>
        <strain evidence="2">GAS369</strain>
    </source>
</reference>
<sequence length="135" mass="14837">MQRITVHIVLMAATALALGGCGFADSRSPLPEFMRVKESDPPPLEPPPDVKELVRNHLDSVFMAASAPRNVEVSPARHDLRGLGWTACVKAELTSANGKPLGVQTYRISINEGLIFDRRHVEEEDTCLSESYEPI</sequence>
<dbReference type="EMBL" id="LT629750">
    <property type="protein sequence ID" value="SDR87877.1"/>
    <property type="molecule type" value="Genomic_DNA"/>
</dbReference>
<dbReference type="RefSeq" id="WP_146686058.1">
    <property type="nucleotide sequence ID" value="NZ_LT629750.1"/>
</dbReference>
<protein>
    <recommendedName>
        <fullName evidence="3">Lipoprotein</fullName>
    </recommendedName>
</protein>
<keyword evidence="2" id="KW-1185">Reference proteome</keyword>
<dbReference type="Proteomes" id="UP000243904">
    <property type="component" value="Chromosome I"/>
</dbReference>